<comment type="similarity">
    <text evidence="1">Belongs to the LysR transcriptional regulatory family.</text>
</comment>
<evidence type="ECO:0000256" key="2">
    <source>
        <dbReference type="ARBA" id="ARBA00023015"/>
    </source>
</evidence>
<dbReference type="SUPFAM" id="SSF46785">
    <property type="entry name" value="Winged helix' DNA-binding domain"/>
    <property type="match status" value="1"/>
</dbReference>
<gene>
    <name evidence="6" type="primary">dmlR_20</name>
    <name evidence="6" type="ORF">PSEMO_43650</name>
</gene>
<dbReference type="EMBL" id="MKZO01000039">
    <property type="protein sequence ID" value="OLS60773.1"/>
    <property type="molecule type" value="Genomic_DNA"/>
</dbReference>
<reference evidence="6 7" key="1">
    <citation type="submission" date="2016-10" db="EMBL/GenBank/DDBJ databases">
        <title>Genome Sequence of Pseudomonas putida GM4FR.</title>
        <authorList>
            <person name="Poehlein A."/>
            <person name="Wemheuer F."/>
            <person name="Hollensteiner J."/>
            <person name="Wemheuer B."/>
        </authorList>
    </citation>
    <scope>NUCLEOTIDE SEQUENCE [LARGE SCALE GENOMIC DNA]</scope>
    <source>
        <strain evidence="6 7">GM4FR</strain>
    </source>
</reference>
<dbReference type="AlphaFoldDB" id="A0A1Q9R055"/>
<keyword evidence="2" id="KW-0805">Transcription regulation</keyword>
<dbReference type="FunFam" id="1.10.10.10:FF:000001">
    <property type="entry name" value="LysR family transcriptional regulator"/>
    <property type="match status" value="1"/>
</dbReference>
<evidence type="ECO:0000259" key="5">
    <source>
        <dbReference type="PROSITE" id="PS50931"/>
    </source>
</evidence>
<dbReference type="InterPro" id="IPR005119">
    <property type="entry name" value="LysR_subst-bd"/>
</dbReference>
<organism evidence="6 7">
    <name type="scientific">Pseudomonas putida</name>
    <name type="common">Arthrobacter siderocapsulatus</name>
    <dbReference type="NCBI Taxonomy" id="303"/>
    <lineage>
        <taxon>Bacteria</taxon>
        <taxon>Pseudomonadati</taxon>
        <taxon>Pseudomonadota</taxon>
        <taxon>Gammaproteobacteria</taxon>
        <taxon>Pseudomonadales</taxon>
        <taxon>Pseudomonadaceae</taxon>
        <taxon>Pseudomonas</taxon>
    </lineage>
</organism>
<dbReference type="PROSITE" id="PS50931">
    <property type="entry name" value="HTH_LYSR"/>
    <property type="match status" value="1"/>
</dbReference>
<evidence type="ECO:0000256" key="3">
    <source>
        <dbReference type="ARBA" id="ARBA00023125"/>
    </source>
</evidence>
<dbReference type="GO" id="GO:0003700">
    <property type="term" value="F:DNA-binding transcription factor activity"/>
    <property type="evidence" value="ECO:0007669"/>
    <property type="project" value="InterPro"/>
</dbReference>
<protein>
    <submittedName>
        <fullName evidence="6">HTH-type transcriptional regulator DmlR</fullName>
    </submittedName>
</protein>
<feature type="domain" description="HTH lysR-type" evidence="5">
    <location>
        <begin position="37"/>
        <end position="86"/>
    </location>
</feature>
<dbReference type="CDD" id="cd08476">
    <property type="entry name" value="PBP2_CrgA_like_7"/>
    <property type="match status" value="1"/>
</dbReference>
<dbReference type="PANTHER" id="PTHR30537">
    <property type="entry name" value="HTH-TYPE TRANSCRIPTIONAL REGULATOR"/>
    <property type="match status" value="1"/>
</dbReference>
<proteinExistence type="inferred from homology"/>
<dbReference type="Pfam" id="PF03466">
    <property type="entry name" value="LysR_substrate"/>
    <property type="match status" value="1"/>
</dbReference>
<dbReference type="GO" id="GO:0006351">
    <property type="term" value="P:DNA-templated transcription"/>
    <property type="evidence" value="ECO:0007669"/>
    <property type="project" value="TreeGrafter"/>
</dbReference>
<evidence type="ECO:0000313" key="7">
    <source>
        <dbReference type="Proteomes" id="UP000186736"/>
    </source>
</evidence>
<accession>A0A1Q9R055</accession>
<dbReference type="GO" id="GO:0043565">
    <property type="term" value="F:sequence-specific DNA binding"/>
    <property type="evidence" value="ECO:0007669"/>
    <property type="project" value="TreeGrafter"/>
</dbReference>
<dbReference type="Proteomes" id="UP000186736">
    <property type="component" value="Unassembled WGS sequence"/>
</dbReference>
<evidence type="ECO:0000256" key="4">
    <source>
        <dbReference type="ARBA" id="ARBA00023163"/>
    </source>
</evidence>
<sequence length="324" mass="35799">MLELSSIQDNNARTQNISDKMSAIGAVMESLNGIAFFVQAAETRSYSAAGRQLGVSASAVGKSICRLEQRLGVRLFHRSTRSITLTAEGSLFLERCRRILCEVEAAELELSETWQAPRGRLRVSLPLVGMLVMPALTAFMHRYPEIELDLDFTDRLVDVIDEGFDVVMRTGEPADSRLMSRPLGTYHLQIVAAPDYLARRGTPQVPADLAQHACLQYKLHTTGKYEPWPLKDAQGTRDWKLPASMACNTSAALVDVALAGLGIACLPDFMVRQAIARGELVALLEAHVEHQGSFRLLWPSSKQLAPKLRVFIDFMCAELFKPSA</sequence>
<dbReference type="InterPro" id="IPR000847">
    <property type="entry name" value="LysR_HTH_N"/>
</dbReference>
<comment type="caution">
    <text evidence="6">The sequence shown here is derived from an EMBL/GenBank/DDBJ whole genome shotgun (WGS) entry which is preliminary data.</text>
</comment>
<dbReference type="InterPro" id="IPR058163">
    <property type="entry name" value="LysR-type_TF_proteobact-type"/>
</dbReference>
<dbReference type="InterPro" id="IPR036390">
    <property type="entry name" value="WH_DNA-bd_sf"/>
</dbReference>
<keyword evidence="4" id="KW-0804">Transcription</keyword>
<dbReference type="PANTHER" id="PTHR30537:SF72">
    <property type="entry name" value="LYSR FAMILY TRANSCRIPTIONAL REGULATOR"/>
    <property type="match status" value="1"/>
</dbReference>
<name>A0A1Q9R055_PSEPU</name>
<dbReference type="SUPFAM" id="SSF53850">
    <property type="entry name" value="Periplasmic binding protein-like II"/>
    <property type="match status" value="1"/>
</dbReference>
<dbReference type="Pfam" id="PF00126">
    <property type="entry name" value="HTH_1"/>
    <property type="match status" value="1"/>
</dbReference>
<dbReference type="Gene3D" id="1.10.10.10">
    <property type="entry name" value="Winged helix-like DNA-binding domain superfamily/Winged helix DNA-binding domain"/>
    <property type="match status" value="1"/>
</dbReference>
<dbReference type="Gene3D" id="3.40.190.10">
    <property type="entry name" value="Periplasmic binding protein-like II"/>
    <property type="match status" value="2"/>
</dbReference>
<evidence type="ECO:0000256" key="1">
    <source>
        <dbReference type="ARBA" id="ARBA00009437"/>
    </source>
</evidence>
<evidence type="ECO:0000313" key="6">
    <source>
        <dbReference type="EMBL" id="OLS60773.1"/>
    </source>
</evidence>
<dbReference type="InterPro" id="IPR036388">
    <property type="entry name" value="WH-like_DNA-bd_sf"/>
</dbReference>
<keyword evidence="3" id="KW-0238">DNA-binding</keyword>